<dbReference type="Proteomes" id="UP000325333">
    <property type="component" value="Unassembled WGS sequence"/>
</dbReference>
<reference evidence="1 2" key="1">
    <citation type="submission" date="2019-07" db="EMBL/GenBank/DDBJ databases">
        <title>Genome sequencing of the stress-tolerant strain Azospirillum brasilense Az19.</title>
        <authorList>
            <person name="Maroniche G.A."/>
            <person name="Garcia J.E."/>
            <person name="Pagnussat L."/>
            <person name="Amenta M."/>
            <person name="Creus C.M."/>
        </authorList>
    </citation>
    <scope>NUCLEOTIDE SEQUENCE [LARGE SCALE GENOMIC DNA]</scope>
    <source>
        <strain evidence="1 2">Az19</strain>
    </source>
</reference>
<sequence length="69" mass="7523">MEPVTTQVRGLASGTLAHLSGQSRHEQINTIRTAFIRFVDETELQAPGTLKGWPAAWAAFTSSTAYPLH</sequence>
<comment type="caution">
    <text evidence="1">The sequence shown here is derived from an EMBL/GenBank/DDBJ whole genome shotgun (WGS) entry which is preliminary data.</text>
</comment>
<accession>A0A5B0KR35</accession>
<evidence type="ECO:0000313" key="2">
    <source>
        <dbReference type="Proteomes" id="UP000325333"/>
    </source>
</evidence>
<dbReference type="RefSeq" id="WP_149651005.1">
    <property type="nucleotide sequence ID" value="NZ_VEWN01000013.1"/>
</dbReference>
<name>A0A5B0KR35_9PROT</name>
<dbReference type="AlphaFoldDB" id="A0A5B0KR35"/>
<organism evidence="1 2">
    <name type="scientific">Azospirillum argentinense</name>
    <dbReference type="NCBI Taxonomy" id="2970906"/>
    <lineage>
        <taxon>Bacteria</taxon>
        <taxon>Pseudomonadati</taxon>
        <taxon>Pseudomonadota</taxon>
        <taxon>Alphaproteobacteria</taxon>
        <taxon>Rhodospirillales</taxon>
        <taxon>Azospirillaceae</taxon>
        <taxon>Azospirillum</taxon>
    </lineage>
</organism>
<evidence type="ECO:0000313" key="1">
    <source>
        <dbReference type="EMBL" id="KAA1053898.1"/>
    </source>
</evidence>
<gene>
    <name evidence="1" type="ORF">FH063_002480</name>
</gene>
<protein>
    <submittedName>
        <fullName evidence="1">Uncharacterized protein</fullName>
    </submittedName>
</protein>
<proteinExistence type="predicted"/>
<dbReference type="EMBL" id="VEWN01000013">
    <property type="protein sequence ID" value="KAA1053898.1"/>
    <property type="molecule type" value="Genomic_DNA"/>
</dbReference>